<dbReference type="Gene3D" id="3.40.640.10">
    <property type="entry name" value="Type I PLP-dependent aspartate aminotransferase-like (Major domain)"/>
    <property type="match status" value="1"/>
</dbReference>
<dbReference type="PIRSF" id="PIRSF005572">
    <property type="entry name" value="NifS"/>
    <property type="match status" value="1"/>
</dbReference>
<feature type="domain" description="Aminotransferase class V" evidence="3">
    <location>
        <begin position="10"/>
        <end position="375"/>
    </location>
</feature>
<gene>
    <name evidence="4" type="ORF">COV01_02605</name>
</gene>
<comment type="caution">
    <text evidence="4">The sequence shown here is derived from an EMBL/GenBank/DDBJ whole genome shotgun (WGS) entry which is preliminary data.</text>
</comment>
<evidence type="ECO:0000313" key="5">
    <source>
        <dbReference type="Proteomes" id="UP000228700"/>
    </source>
</evidence>
<dbReference type="SUPFAM" id="SSF53383">
    <property type="entry name" value="PLP-dependent transferases"/>
    <property type="match status" value="1"/>
</dbReference>
<dbReference type="InterPro" id="IPR016454">
    <property type="entry name" value="Cysteine_dSase"/>
</dbReference>
<accession>A0A2M8LBW7</accession>
<name>A0A2M8LBW7_9BACT</name>
<evidence type="ECO:0000256" key="2">
    <source>
        <dbReference type="ARBA" id="ARBA00022898"/>
    </source>
</evidence>
<keyword evidence="2" id="KW-0663">Pyridoxal phosphate</keyword>
<proteinExistence type="predicted"/>
<organism evidence="4 5">
    <name type="scientific">Candidatus Taylorbacteria bacterium CG10_big_fil_rev_8_21_14_0_10_41_48</name>
    <dbReference type="NCBI Taxonomy" id="1975024"/>
    <lineage>
        <taxon>Bacteria</taxon>
        <taxon>Candidatus Tayloriibacteriota</taxon>
    </lineage>
</organism>
<dbReference type="Gene3D" id="1.10.260.50">
    <property type="match status" value="1"/>
</dbReference>
<evidence type="ECO:0000259" key="3">
    <source>
        <dbReference type="Pfam" id="PF00266"/>
    </source>
</evidence>
<protein>
    <submittedName>
        <fullName evidence="4">Cysteine desulfurase NifS</fullName>
    </submittedName>
</protein>
<evidence type="ECO:0000313" key="4">
    <source>
        <dbReference type="EMBL" id="PJE74122.1"/>
    </source>
</evidence>
<dbReference type="InterPro" id="IPR015424">
    <property type="entry name" value="PyrdxlP-dep_Trfase"/>
</dbReference>
<reference evidence="5" key="1">
    <citation type="submission" date="2017-09" db="EMBL/GenBank/DDBJ databases">
        <title>Depth-based differentiation of microbial function through sediment-hosted aquifers and enrichment of novel symbionts in the deep terrestrial subsurface.</title>
        <authorList>
            <person name="Probst A.J."/>
            <person name="Ladd B."/>
            <person name="Jarett J.K."/>
            <person name="Geller-Mcgrath D.E."/>
            <person name="Sieber C.M.K."/>
            <person name="Emerson J.B."/>
            <person name="Anantharaman K."/>
            <person name="Thomas B.C."/>
            <person name="Malmstrom R."/>
            <person name="Stieglmeier M."/>
            <person name="Klingl A."/>
            <person name="Woyke T."/>
            <person name="Ryan C.M."/>
            <person name="Banfield J.F."/>
        </authorList>
    </citation>
    <scope>NUCLEOTIDE SEQUENCE [LARGE SCALE GENOMIC DNA]</scope>
</reference>
<dbReference type="Gene3D" id="3.90.1150.10">
    <property type="entry name" value="Aspartate Aminotransferase, domain 1"/>
    <property type="match status" value="1"/>
</dbReference>
<dbReference type="InterPro" id="IPR015421">
    <property type="entry name" value="PyrdxlP-dep_Trfase_major"/>
</dbReference>
<dbReference type="AlphaFoldDB" id="A0A2M8LBW7"/>
<dbReference type="InterPro" id="IPR000192">
    <property type="entry name" value="Aminotrans_V_dom"/>
</dbReference>
<dbReference type="PANTHER" id="PTHR11601">
    <property type="entry name" value="CYSTEINE DESULFURYLASE FAMILY MEMBER"/>
    <property type="match status" value="1"/>
</dbReference>
<dbReference type="PANTHER" id="PTHR11601:SF36">
    <property type="entry name" value="CYSTEINE DESULFURASE NIFS-RELATED"/>
    <property type="match status" value="1"/>
</dbReference>
<dbReference type="EMBL" id="PFEQ01000012">
    <property type="protein sequence ID" value="PJE74122.1"/>
    <property type="molecule type" value="Genomic_DNA"/>
</dbReference>
<dbReference type="InterPro" id="IPR015422">
    <property type="entry name" value="PyrdxlP-dep_Trfase_small"/>
</dbReference>
<sequence>MANMFGKKRIYLDYAAATPVLRVALKAQTKAYKTYANPSAIHKDGIDATALLEESRKSIALFLACKSREVVFVSGGTESNNLAILGFAQLFEKKDTLIKNSHWITAKIEHPSTLECFRRIESMGASVTYLKPNEDGSINPSTLEDALRKETVFVSIGWANSEIGVIQRIRKLAEVIKTKNKDIIFHTDAGQAPLYLSSIVQGLGVDLLTLDSGKMYGPRGVGVLYKKSSVNLAPLFYGGSQEYGLRPGSENVSLAVGFSKAIEEMASIRKTEAMRLESIREYFIKEVKSNIKEAVINGEGKMVLPNIVSVSIPNIDNEYIALALDRAGISISTKSSCLEGESDASYVIEALGVEKWRAQNALRFSFGTETSKKDVYIASKELNRSIRAYRNLT</sequence>
<comment type="cofactor">
    <cofactor evidence="1">
        <name>pyridoxal 5'-phosphate</name>
        <dbReference type="ChEBI" id="CHEBI:597326"/>
    </cofactor>
</comment>
<evidence type="ECO:0000256" key="1">
    <source>
        <dbReference type="ARBA" id="ARBA00001933"/>
    </source>
</evidence>
<dbReference type="Proteomes" id="UP000228700">
    <property type="component" value="Unassembled WGS sequence"/>
</dbReference>
<dbReference type="Pfam" id="PF00266">
    <property type="entry name" value="Aminotran_5"/>
    <property type="match status" value="1"/>
</dbReference>